<organism evidence="2 3">
    <name type="scientific">Eumeta variegata</name>
    <name type="common">Bagworm moth</name>
    <name type="synonym">Eumeta japonica</name>
    <dbReference type="NCBI Taxonomy" id="151549"/>
    <lineage>
        <taxon>Eukaryota</taxon>
        <taxon>Metazoa</taxon>
        <taxon>Ecdysozoa</taxon>
        <taxon>Arthropoda</taxon>
        <taxon>Hexapoda</taxon>
        <taxon>Insecta</taxon>
        <taxon>Pterygota</taxon>
        <taxon>Neoptera</taxon>
        <taxon>Endopterygota</taxon>
        <taxon>Lepidoptera</taxon>
        <taxon>Glossata</taxon>
        <taxon>Ditrysia</taxon>
        <taxon>Tineoidea</taxon>
        <taxon>Psychidae</taxon>
        <taxon>Oiketicinae</taxon>
        <taxon>Eumeta</taxon>
    </lineage>
</organism>
<dbReference type="EMBL" id="BGZK01002047">
    <property type="protein sequence ID" value="GBP89966.1"/>
    <property type="molecule type" value="Genomic_DNA"/>
</dbReference>
<evidence type="ECO:0000256" key="1">
    <source>
        <dbReference type="SAM" id="MobiDB-lite"/>
    </source>
</evidence>
<name>A0A4C1ZNB3_EUMVA</name>
<reference evidence="2 3" key="1">
    <citation type="journal article" date="2019" name="Commun. Biol.">
        <title>The bagworm genome reveals a unique fibroin gene that provides high tensile strength.</title>
        <authorList>
            <person name="Kono N."/>
            <person name="Nakamura H."/>
            <person name="Ohtoshi R."/>
            <person name="Tomita M."/>
            <person name="Numata K."/>
            <person name="Arakawa K."/>
        </authorList>
    </citation>
    <scope>NUCLEOTIDE SEQUENCE [LARGE SCALE GENOMIC DNA]</scope>
</reference>
<dbReference type="AlphaFoldDB" id="A0A4C1ZNB3"/>
<evidence type="ECO:0000313" key="3">
    <source>
        <dbReference type="Proteomes" id="UP000299102"/>
    </source>
</evidence>
<comment type="caution">
    <text evidence="2">The sequence shown here is derived from an EMBL/GenBank/DDBJ whole genome shotgun (WGS) entry which is preliminary data.</text>
</comment>
<gene>
    <name evidence="2" type="ORF">EVAR_63679_1</name>
</gene>
<feature type="region of interest" description="Disordered" evidence="1">
    <location>
        <begin position="1"/>
        <end position="41"/>
    </location>
</feature>
<keyword evidence="3" id="KW-1185">Reference proteome</keyword>
<dbReference type="Proteomes" id="UP000299102">
    <property type="component" value="Unassembled WGS sequence"/>
</dbReference>
<proteinExistence type="predicted"/>
<evidence type="ECO:0000313" key="2">
    <source>
        <dbReference type="EMBL" id="GBP89966.1"/>
    </source>
</evidence>
<sequence length="200" mass="23101">MRSNATARREPKQMYGRTGHRYTTATVRREGPIRGRGRRDESLVTPKNMIWPSVMRRTDRREVVKSVLRRGSVQYKVMTGDDPLAPGEEAPVAERIPRYRPVARPCYLLPFMSLAWRRDGVPLKRPAERASLIDSLKNSTRPPQTGEQALAELCLRLRDDTRRLCEVYGTILTHPPARLRIQNTVDASYETKLHEFQSYK</sequence>
<protein>
    <submittedName>
        <fullName evidence="2">Uncharacterized protein</fullName>
    </submittedName>
</protein>
<accession>A0A4C1ZNB3</accession>
<feature type="compositionally biased region" description="Basic and acidic residues" evidence="1">
    <location>
        <begin position="27"/>
        <end position="41"/>
    </location>
</feature>